<evidence type="ECO:0000256" key="5">
    <source>
        <dbReference type="SAM" id="Phobius"/>
    </source>
</evidence>
<dbReference type="GO" id="GO:0140359">
    <property type="term" value="F:ABC-type transporter activity"/>
    <property type="evidence" value="ECO:0007669"/>
    <property type="project" value="InterPro"/>
</dbReference>
<accession>A0A9X2HCQ3</accession>
<feature type="transmembrane region" description="Helical" evidence="5">
    <location>
        <begin position="237"/>
        <end position="257"/>
    </location>
</feature>
<sequence length="529" mass="54536">MSTLTGTGRLLRHLIRRDGRHFLPWIALATALPVSSVIVYPQIFPTEQDRATLAATIGGNPALGLIFGPARDLGTVDGFNAWRCLALGGLLAALGAIFAVTRATRAQEDTGRAELLASGAVGRSSSLAAAVVLALAGSLVLGAVAGTGTVLAGGGAHASILLGAGFAATGWLCAGIAAVAAQLGSTARAANSIAVAAFGLMFLLRGVLYSLEAPEWTTWANPLGWVAETQPATLDRWWPLAPVLALALVLVAVAFVLRGRRDYGVGFIAIRPGRARGRIRGSWGLILRLNRGPIVTWTISFIAVGAILGHFAASVHDILDSNAAVQQILAAGATTPVGLVEEFLVTIMSMIGILASIPGVQTMMKMRTEEAEGRLELLTTSGATRPRYFAGNALLALAAPSAYMMIGGTLVAGFAASADIGVGFRDAVLQAAATVPAVWTVVALAVAVTGLRPGVGILAWAGVLISFTLTILGPTFELDDAAMAVSPFWHVPRVTAESPDLTGLLWVAGVTLVLLAAGAVGFRRRDLGR</sequence>
<gene>
    <name evidence="7" type="ORF">NBM05_06755</name>
</gene>
<proteinExistence type="predicted"/>
<keyword evidence="3 5" id="KW-1133">Transmembrane helix</keyword>
<evidence type="ECO:0000256" key="3">
    <source>
        <dbReference type="ARBA" id="ARBA00022989"/>
    </source>
</evidence>
<feature type="transmembrane region" description="Helical" evidence="5">
    <location>
        <begin position="343"/>
        <end position="360"/>
    </location>
</feature>
<evidence type="ECO:0000313" key="7">
    <source>
        <dbReference type="EMBL" id="MCP3425720.1"/>
    </source>
</evidence>
<dbReference type="RefSeq" id="WP_254166058.1">
    <property type="nucleotide sequence ID" value="NZ_JANAFB010000012.1"/>
</dbReference>
<dbReference type="InterPro" id="IPR013525">
    <property type="entry name" value="ABC2_TM"/>
</dbReference>
<evidence type="ECO:0000256" key="4">
    <source>
        <dbReference type="ARBA" id="ARBA00023136"/>
    </source>
</evidence>
<protein>
    <submittedName>
        <fullName evidence="7">ABC transporter permease</fullName>
    </submittedName>
</protein>
<evidence type="ECO:0000259" key="6">
    <source>
        <dbReference type="Pfam" id="PF01061"/>
    </source>
</evidence>
<keyword evidence="8" id="KW-1185">Reference proteome</keyword>
<feature type="transmembrane region" description="Helical" evidence="5">
    <location>
        <begin position="503"/>
        <end position="522"/>
    </location>
</feature>
<dbReference type="Proteomes" id="UP001139502">
    <property type="component" value="Unassembled WGS sequence"/>
</dbReference>
<feature type="transmembrane region" description="Helical" evidence="5">
    <location>
        <begin position="394"/>
        <end position="415"/>
    </location>
</feature>
<feature type="transmembrane region" description="Helical" evidence="5">
    <location>
        <begin position="127"/>
        <end position="152"/>
    </location>
</feature>
<feature type="transmembrane region" description="Helical" evidence="5">
    <location>
        <begin position="21"/>
        <end position="43"/>
    </location>
</feature>
<keyword evidence="4 5" id="KW-0472">Membrane</keyword>
<evidence type="ECO:0000256" key="1">
    <source>
        <dbReference type="ARBA" id="ARBA00004141"/>
    </source>
</evidence>
<feature type="transmembrane region" description="Helical" evidence="5">
    <location>
        <begin position="427"/>
        <end position="448"/>
    </location>
</feature>
<feature type="transmembrane region" description="Helical" evidence="5">
    <location>
        <begin position="455"/>
        <end position="476"/>
    </location>
</feature>
<dbReference type="EMBL" id="JANAFB010000012">
    <property type="protein sequence ID" value="MCP3425720.1"/>
    <property type="molecule type" value="Genomic_DNA"/>
</dbReference>
<feature type="domain" description="ABC-2 type transporter transmembrane" evidence="6">
    <location>
        <begin position="63"/>
        <end position="228"/>
    </location>
</feature>
<keyword evidence="2 5" id="KW-0812">Transmembrane</keyword>
<organism evidence="7 8">
    <name type="scientific">Rothia santali</name>
    <dbReference type="NCBI Taxonomy" id="2949643"/>
    <lineage>
        <taxon>Bacteria</taxon>
        <taxon>Bacillati</taxon>
        <taxon>Actinomycetota</taxon>
        <taxon>Actinomycetes</taxon>
        <taxon>Micrococcales</taxon>
        <taxon>Micrococcaceae</taxon>
        <taxon>Rothia</taxon>
    </lineage>
</organism>
<name>A0A9X2HCQ3_9MICC</name>
<reference evidence="7" key="1">
    <citation type="submission" date="2022-06" db="EMBL/GenBank/DDBJ databases">
        <title>Rothia sp. isolated from sandalwood seedling.</title>
        <authorList>
            <person name="Tuikhar N."/>
            <person name="Kirdat K."/>
            <person name="Thorat V."/>
            <person name="Swetha P."/>
            <person name="Padma S."/>
            <person name="Sundararaj R."/>
            <person name="Yadav A."/>
        </authorList>
    </citation>
    <scope>NUCLEOTIDE SEQUENCE</scope>
    <source>
        <strain evidence="7">AR01</strain>
    </source>
</reference>
<evidence type="ECO:0000313" key="8">
    <source>
        <dbReference type="Proteomes" id="UP001139502"/>
    </source>
</evidence>
<dbReference type="Pfam" id="PF01061">
    <property type="entry name" value="ABC2_membrane"/>
    <property type="match status" value="1"/>
</dbReference>
<dbReference type="GO" id="GO:0016020">
    <property type="term" value="C:membrane"/>
    <property type="evidence" value="ECO:0007669"/>
    <property type="project" value="UniProtKB-SubCell"/>
</dbReference>
<feature type="transmembrane region" description="Helical" evidence="5">
    <location>
        <begin position="80"/>
        <end position="100"/>
    </location>
</feature>
<feature type="transmembrane region" description="Helical" evidence="5">
    <location>
        <begin position="294"/>
        <end position="313"/>
    </location>
</feature>
<evidence type="ECO:0000256" key="2">
    <source>
        <dbReference type="ARBA" id="ARBA00022692"/>
    </source>
</evidence>
<comment type="subcellular location">
    <subcellularLocation>
        <location evidence="1">Membrane</location>
        <topology evidence="1">Multi-pass membrane protein</topology>
    </subcellularLocation>
</comment>
<feature type="transmembrane region" description="Helical" evidence="5">
    <location>
        <begin position="158"/>
        <end position="181"/>
    </location>
</feature>
<feature type="transmembrane region" description="Helical" evidence="5">
    <location>
        <begin position="193"/>
        <end position="211"/>
    </location>
</feature>
<comment type="caution">
    <text evidence="7">The sequence shown here is derived from an EMBL/GenBank/DDBJ whole genome shotgun (WGS) entry which is preliminary data.</text>
</comment>
<dbReference type="AlphaFoldDB" id="A0A9X2HCQ3"/>